<sequence length="101" mass="10936">MGVDKTFTAMSKFRDALTDCALGEDIRFESPWEQTNLTGEVAPSTTSGGIAEGGGDGGDGSTEATSSCYESQKRQDWNTFLQYLRNRNHKPPLTLAVAELT</sequence>
<comment type="caution">
    <text evidence="3">The sequence shown here is derived from an EMBL/GenBank/DDBJ whole genome shotgun (WGS) entry which is preliminary data.</text>
</comment>
<organism evidence="3 4">
    <name type="scientific">Forsythia ovata</name>
    <dbReference type="NCBI Taxonomy" id="205694"/>
    <lineage>
        <taxon>Eukaryota</taxon>
        <taxon>Viridiplantae</taxon>
        <taxon>Streptophyta</taxon>
        <taxon>Embryophyta</taxon>
        <taxon>Tracheophyta</taxon>
        <taxon>Spermatophyta</taxon>
        <taxon>Magnoliopsida</taxon>
        <taxon>eudicotyledons</taxon>
        <taxon>Gunneridae</taxon>
        <taxon>Pentapetalae</taxon>
        <taxon>asterids</taxon>
        <taxon>lamiids</taxon>
        <taxon>Lamiales</taxon>
        <taxon>Oleaceae</taxon>
        <taxon>Forsythieae</taxon>
        <taxon>Forsythia</taxon>
    </lineage>
</organism>
<proteinExistence type="predicted"/>
<keyword evidence="4" id="KW-1185">Reference proteome</keyword>
<reference evidence="4" key="1">
    <citation type="submission" date="2024-07" db="EMBL/GenBank/DDBJ databases">
        <title>Two chromosome-level genome assemblies of Korean endemic species Abeliophyllum distichum and Forsythia ovata (Oleaceae).</title>
        <authorList>
            <person name="Jang H."/>
        </authorList>
    </citation>
    <scope>NUCLEOTIDE SEQUENCE [LARGE SCALE GENOMIC DNA]</scope>
</reference>
<evidence type="ECO:0000313" key="3">
    <source>
        <dbReference type="EMBL" id="KAL2538797.1"/>
    </source>
</evidence>
<gene>
    <name evidence="3" type="ORF">Fot_20188</name>
</gene>
<evidence type="ECO:0000256" key="1">
    <source>
        <dbReference type="SAM" id="MobiDB-lite"/>
    </source>
</evidence>
<evidence type="ECO:0000313" key="4">
    <source>
        <dbReference type="Proteomes" id="UP001604277"/>
    </source>
</evidence>
<dbReference type="Pfam" id="PF04852">
    <property type="entry name" value="ALOG_dom"/>
    <property type="match status" value="1"/>
</dbReference>
<evidence type="ECO:0000259" key="2">
    <source>
        <dbReference type="PROSITE" id="PS51697"/>
    </source>
</evidence>
<accession>A0ABD1VN60</accession>
<protein>
    <submittedName>
        <fullName evidence="3">ALOG domain-containing protein</fullName>
    </submittedName>
</protein>
<dbReference type="PROSITE" id="PS51697">
    <property type="entry name" value="ALOG"/>
    <property type="match status" value="1"/>
</dbReference>
<feature type="domain" description="ALOG" evidence="2">
    <location>
        <begin position="68"/>
        <end position="101"/>
    </location>
</feature>
<feature type="compositionally biased region" description="Gly residues" evidence="1">
    <location>
        <begin position="50"/>
        <end position="60"/>
    </location>
</feature>
<name>A0ABD1VN60_9LAMI</name>
<dbReference type="EMBL" id="JBFOLJ010000005">
    <property type="protein sequence ID" value="KAL2538797.1"/>
    <property type="molecule type" value="Genomic_DNA"/>
</dbReference>
<dbReference type="AlphaFoldDB" id="A0ABD1VN60"/>
<feature type="region of interest" description="Disordered" evidence="1">
    <location>
        <begin position="33"/>
        <end position="70"/>
    </location>
</feature>
<dbReference type="Proteomes" id="UP001604277">
    <property type="component" value="Unassembled WGS sequence"/>
</dbReference>
<dbReference type="InterPro" id="IPR006936">
    <property type="entry name" value="ALOG_dom"/>
</dbReference>